<keyword evidence="3" id="KW-1185">Reference proteome</keyword>
<dbReference type="EMBL" id="MU151179">
    <property type="protein sequence ID" value="KAF9447941.1"/>
    <property type="molecule type" value="Genomic_DNA"/>
</dbReference>
<evidence type="ECO:0000256" key="1">
    <source>
        <dbReference type="SAM" id="Phobius"/>
    </source>
</evidence>
<gene>
    <name evidence="2" type="ORF">P691DRAFT_760328</name>
</gene>
<sequence length="165" mass="17959">MNISLPYPLLPLLCASILASSFALAVTAFLIVVSPALWIVPAVFIVTFAIHAIFILLSNTEQGSTGSLHVFSKPIVVGNFFAAVLWAGVTAVLVLYTVWLFTGHIPSAPSGREWAIITAGAVSLVETALMTAIAVQTHKVRQRLRYREKWRWRPGATSSQWSIAQ</sequence>
<keyword evidence="1" id="KW-0472">Membrane</keyword>
<feature type="transmembrane region" description="Helical" evidence="1">
    <location>
        <begin position="77"/>
        <end position="102"/>
    </location>
</feature>
<accession>A0A9P5XDQ2</accession>
<name>A0A9P5XDQ2_9AGAR</name>
<feature type="transmembrane region" description="Helical" evidence="1">
    <location>
        <begin position="35"/>
        <end position="57"/>
    </location>
</feature>
<evidence type="ECO:0000313" key="3">
    <source>
        <dbReference type="Proteomes" id="UP000807342"/>
    </source>
</evidence>
<comment type="caution">
    <text evidence="2">The sequence shown here is derived from an EMBL/GenBank/DDBJ whole genome shotgun (WGS) entry which is preliminary data.</text>
</comment>
<keyword evidence="1" id="KW-1133">Transmembrane helix</keyword>
<evidence type="ECO:0000313" key="2">
    <source>
        <dbReference type="EMBL" id="KAF9447941.1"/>
    </source>
</evidence>
<protein>
    <submittedName>
        <fullName evidence="2">Uncharacterized protein</fullName>
    </submittedName>
</protein>
<dbReference type="OrthoDB" id="2893947at2759"/>
<organism evidence="2 3">
    <name type="scientific">Macrolepiota fuliginosa MF-IS2</name>
    <dbReference type="NCBI Taxonomy" id="1400762"/>
    <lineage>
        <taxon>Eukaryota</taxon>
        <taxon>Fungi</taxon>
        <taxon>Dikarya</taxon>
        <taxon>Basidiomycota</taxon>
        <taxon>Agaricomycotina</taxon>
        <taxon>Agaricomycetes</taxon>
        <taxon>Agaricomycetidae</taxon>
        <taxon>Agaricales</taxon>
        <taxon>Agaricineae</taxon>
        <taxon>Agaricaceae</taxon>
        <taxon>Macrolepiota</taxon>
    </lineage>
</organism>
<proteinExistence type="predicted"/>
<dbReference type="Proteomes" id="UP000807342">
    <property type="component" value="Unassembled WGS sequence"/>
</dbReference>
<feature type="transmembrane region" description="Helical" evidence="1">
    <location>
        <begin position="114"/>
        <end position="135"/>
    </location>
</feature>
<dbReference type="AlphaFoldDB" id="A0A9P5XDQ2"/>
<reference evidence="2" key="1">
    <citation type="submission" date="2020-11" db="EMBL/GenBank/DDBJ databases">
        <authorList>
            <consortium name="DOE Joint Genome Institute"/>
            <person name="Ahrendt S."/>
            <person name="Riley R."/>
            <person name="Andreopoulos W."/>
            <person name="Labutti K."/>
            <person name="Pangilinan J."/>
            <person name="Ruiz-Duenas F.J."/>
            <person name="Barrasa J.M."/>
            <person name="Sanchez-Garcia M."/>
            <person name="Camarero S."/>
            <person name="Miyauchi S."/>
            <person name="Serrano A."/>
            <person name="Linde D."/>
            <person name="Babiker R."/>
            <person name="Drula E."/>
            <person name="Ayuso-Fernandez I."/>
            <person name="Pacheco R."/>
            <person name="Padilla G."/>
            <person name="Ferreira P."/>
            <person name="Barriuso J."/>
            <person name="Kellner H."/>
            <person name="Castanera R."/>
            <person name="Alfaro M."/>
            <person name="Ramirez L."/>
            <person name="Pisabarro A.G."/>
            <person name="Kuo A."/>
            <person name="Tritt A."/>
            <person name="Lipzen A."/>
            <person name="He G."/>
            <person name="Yan M."/>
            <person name="Ng V."/>
            <person name="Cullen D."/>
            <person name="Martin F."/>
            <person name="Rosso M.-N."/>
            <person name="Henrissat B."/>
            <person name="Hibbett D."/>
            <person name="Martinez A.T."/>
            <person name="Grigoriev I.V."/>
        </authorList>
    </citation>
    <scope>NUCLEOTIDE SEQUENCE</scope>
    <source>
        <strain evidence="2">MF-IS2</strain>
    </source>
</reference>
<keyword evidence="1" id="KW-0812">Transmembrane</keyword>